<keyword evidence="7" id="KW-1185">Reference proteome</keyword>
<organism evidence="6 7">
    <name type="scientific">Thalassospira aquimaris</name>
    <dbReference type="NCBI Taxonomy" id="3037796"/>
    <lineage>
        <taxon>Bacteria</taxon>
        <taxon>Pseudomonadati</taxon>
        <taxon>Pseudomonadota</taxon>
        <taxon>Alphaproteobacteria</taxon>
        <taxon>Rhodospirillales</taxon>
        <taxon>Thalassospiraceae</taxon>
        <taxon>Thalassospira</taxon>
    </lineage>
</organism>
<keyword evidence="6" id="KW-0808">Transferase</keyword>
<comment type="caution">
    <text evidence="6">The sequence shown here is derived from an EMBL/GenBank/DDBJ whole genome shotgun (WGS) entry which is preliminary data.</text>
</comment>
<name>A0ABT6G8L0_9PROT</name>
<reference evidence="6 7" key="1">
    <citation type="submission" date="2023-03" db="EMBL/GenBank/DDBJ databases">
        <title>Strain FZY0004 represents a novel species in the genus Thalassospira isolated from seawater.</title>
        <authorList>
            <person name="Fu Z.-Y."/>
        </authorList>
    </citation>
    <scope>NUCLEOTIDE SEQUENCE [LARGE SCALE GENOMIC DNA]</scope>
    <source>
        <strain evidence="6 7">FZY0004</strain>
    </source>
</reference>
<dbReference type="Gene3D" id="1.20.120.1630">
    <property type="match status" value="1"/>
</dbReference>
<dbReference type="EMBL" id="JARSBO010000002">
    <property type="protein sequence ID" value="MDG4718339.1"/>
    <property type="molecule type" value="Genomic_DNA"/>
</dbReference>
<protein>
    <submittedName>
        <fullName evidence="6">Isoprenylcysteine carboxylmethyltransferase family protein</fullName>
        <ecNumber evidence="6">2.1.1.100</ecNumber>
        <ecNumber evidence="6">2.1.1.334</ecNumber>
    </submittedName>
</protein>
<evidence type="ECO:0000256" key="3">
    <source>
        <dbReference type="ARBA" id="ARBA00022989"/>
    </source>
</evidence>
<evidence type="ECO:0000256" key="5">
    <source>
        <dbReference type="SAM" id="Phobius"/>
    </source>
</evidence>
<dbReference type="EC" id="2.1.1.100" evidence="6"/>
<evidence type="ECO:0000256" key="2">
    <source>
        <dbReference type="ARBA" id="ARBA00022692"/>
    </source>
</evidence>
<evidence type="ECO:0000256" key="4">
    <source>
        <dbReference type="ARBA" id="ARBA00023136"/>
    </source>
</evidence>
<feature type="transmembrane region" description="Helical" evidence="5">
    <location>
        <begin position="57"/>
        <end position="77"/>
    </location>
</feature>
<gene>
    <name evidence="6" type="ORF">P7680_04975</name>
</gene>
<accession>A0ABT6G8L0</accession>
<keyword evidence="3 5" id="KW-1133">Transmembrane helix</keyword>
<keyword evidence="4 5" id="KW-0472">Membrane</keyword>
<dbReference type="InterPro" id="IPR007318">
    <property type="entry name" value="Phopholipid_MeTrfase"/>
</dbReference>
<evidence type="ECO:0000313" key="7">
    <source>
        <dbReference type="Proteomes" id="UP001529180"/>
    </source>
</evidence>
<evidence type="ECO:0000313" key="6">
    <source>
        <dbReference type="EMBL" id="MDG4718339.1"/>
    </source>
</evidence>
<feature type="transmembrane region" description="Helical" evidence="5">
    <location>
        <begin position="98"/>
        <end position="131"/>
    </location>
</feature>
<dbReference type="GO" id="GO:0004671">
    <property type="term" value="F:protein C-terminal S-isoprenylcysteine carboxyl O-methyltransferase activity"/>
    <property type="evidence" value="ECO:0007669"/>
    <property type="project" value="UniProtKB-EC"/>
</dbReference>
<dbReference type="GO" id="GO:0032259">
    <property type="term" value="P:methylation"/>
    <property type="evidence" value="ECO:0007669"/>
    <property type="project" value="UniProtKB-KW"/>
</dbReference>
<dbReference type="Proteomes" id="UP001529180">
    <property type="component" value="Unassembled WGS sequence"/>
</dbReference>
<dbReference type="PANTHER" id="PTHR43847:SF1">
    <property type="entry name" value="BLL3993 PROTEIN"/>
    <property type="match status" value="1"/>
</dbReference>
<proteinExistence type="predicted"/>
<sequence length="215" mass="23891">MIPQLTQTIAAPRQALTLLQRRRKLIIAALAVVLLGALPMIQSLAKVQMSTHELVEAAGMLLIAIAIFGRAWCTLYIGGRKAQQLTDTGPYSISRNPLYVFSFIGAAGVGAQTGSIVISMVFVLGAVAVFLPVILREERALAELFGDTFKEYQARVPRFGPRFATWKDQETIAVRPKLLWRTLRDGMVFFLAVPLMELFDWLQVNGMIHPFIHLP</sequence>
<dbReference type="InterPro" id="IPR052527">
    <property type="entry name" value="Metal_cation-efflux_comp"/>
</dbReference>
<dbReference type="EC" id="2.1.1.334" evidence="6"/>
<comment type="subcellular location">
    <subcellularLocation>
        <location evidence="1">Endomembrane system</location>
        <topology evidence="1">Multi-pass membrane protein</topology>
    </subcellularLocation>
</comment>
<keyword evidence="6" id="KW-0489">Methyltransferase</keyword>
<keyword evidence="2 5" id="KW-0812">Transmembrane</keyword>
<dbReference type="PANTHER" id="PTHR43847">
    <property type="entry name" value="BLL3993 PROTEIN"/>
    <property type="match status" value="1"/>
</dbReference>
<dbReference type="RefSeq" id="WP_114103317.1">
    <property type="nucleotide sequence ID" value="NZ_JARSBO010000002.1"/>
</dbReference>
<evidence type="ECO:0000256" key="1">
    <source>
        <dbReference type="ARBA" id="ARBA00004127"/>
    </source>
</evidence>
<dbReference type="Pfam" id="PF04191">
    <property type="entry name" value="PEMT"/>
    <property type="match status" value="1"/>
</dbReference>
<feature type="transmembrane region" description="Helical" evidence="5">
    <location>
        <begin position="25"/>
        <end position="45"/>
    </location>
</feature>